<evidence type="ECO:0000256" key="1">
    <source>
        <dbReference type="SAM" id="MobiDB-lite"/>
    </source>
</evidence>
<keyword evidence="2" id="KW-0732">Signal</keyword>
<accession>E4WQ02</accession>
<dbReference type="Proteomes" id="UP000001307">
    <property type="component" value="Unassembled WGS sequence"/>
</dbReference>
<sequence length="312" mass="36369">MLVSAIFLILRVQCVFGMRDLLDVLERGKKYSFDSFDIDARHGQDWYAVTDKYGEEKILRFEFKIVEEDSVKICNFSKLGYNLRKSLKNEDYGNIVIGKYINQFFETYKQCGGDELPCDFFEDKTADLTARRFFSFVKNTNACSNHELQRLIETIPVDLKNYSHRFHVLEGTSFGLAKSLLLHQNTTTENSTYTTTETSTDKTTTHRPNTTTSRDVTFSPYKPEMTELIQYPEFVEDPPRFCPSQNLKIPTVFENEETCSVKYSYVCILKRLQKLQGNFKNSKCFDEIYFVSERVLLEITRLSVVGDGDRHW</sequence>
<dbReference type="Proteomes" id="UP000011014">
    <property type="component" value="Unassembled WGS sequence"/>
</dbReference>
<dbReference type="EMBL" id="FN654564">
    <property type="protein sequence ID" value="CBY34945.1"/>
    <property type="molecule type" value="Genomic_DNA"/>
</dbReference>
<dbReference type="AlphaFoldDB" id="E4WQ02"/>
<evidence type="ECO:0000313" key="3">
    <source>
        <dbReference type="EMBL" id="CBY20036.1"/>
    </source>
</evidence>
<evidence type="ECO:0000256" key="2">
    <source>
        <dbReference type="SAM" id="SignalP"/>
    </source>
</evidence>
<reference evidence="3" key="1">
    <citation type="journal article" date="2010" name="Science">
        <title>Plasticity of animal genome architecture unmasked by rapid evolution of a pelagic tunicate.</title>
        <authorList>
            <person name="Denoeud F."/>
            <person name="Henriet S."/>
            <person name="Mungpakdee S."/>
            <person name="Aury J.M."/>
            <person name="Da Silva C."/>
            <person name="Brinkmann H."/>
            <person name="Mikhaleva J."/>
            <person name="Olsen L.C."/>
            <person name="Jubin C."/>
            <person name="Canestro C."/>
            <person name="Bouquet J.M."/>
            <person name="Danks G."/>
            <person name="Poulain J."/>
            <person name="Campsteijn C."/>
            <person name="Adamski M."/>
            <person name="Cross I."/>
            <person name="Yadetie F."/>
            <person name="Muffato M."/>
            <person name="Louis A."/>
            <person name="Butcher S."/>
            <person name="Tsagkogeorga G."/>
            <person name="Konrad A."/>
            <person name="Singh S."/>
            <person name="Jensen M.F."/>
            <person name="Cong E.H."/>
            <person name="Eikeseth-Otteraa H."/>
            <person name="Noel B."/>
            <person name="Anthouard V."/>
            <person name="Porcel B.M."/>
            <person name="Kachouri-Lafond R."/>
            <person name="Nishino A."/>
            <person name="Ugolini M."/>
            <person name="Chourrout P."/>
            <person name="Nishida H."/>
            <person name="Aasland R."/>
            <person name="Huzurbazar S."/>
            <person name="Westhof E."/>
            <person name="Delsuc F."/>
            <person name="Lehrach H."/>
            <person name="Reinhardt R."/>
            <person name="Weissenbach J."/>
            <person name="Roy S.W."/>
            <person name="Artiguenave F."/>
            <person name="Postlethwait J.H."/>
            <person name="Manak J.R."/>
            <person name="Thompson E.M."/>
            <person name="Jaillon O."/>
            <person name="Du Pasquier L."/>
            <person name="Boudinot P."/>
            <person name="Liberles D.A."/>
            <person name="Volff J.N."/>
            <person name="Philippe H."/>
            <person name="Lenhard B."/>
            <person name="Roest Crollius H."/>
            <person name="Wincker P."/>
            <person name="Chourrout D."/>
        </authorList>
    </citation>
    <scope>NUCLEOTIDE SEQUENCE [LARGE SCALE GENOMIC DNA]</scope>
</reference>
<dbReference type="InParanoid" id="E4WQ02"/>
<gene>
    <name evidence="3" type="ORF">GSOID_T00000018001</name>
    <name evidence="4" type="ORF">GSOID_T00024986001</name>
</gene>
<name>E4WQ02_OIKDI</name>
<organism evidence="3">
    <name type="scientific">Oikopleura dioica</name>
    <name type="common">Tunicate</name>
    <dbReference type="NCBI Taxonomy" id="34765"/>
    <lineage>
        <taxon>Eukaryota</taxon>
        <taxon>Metazoa</taxon>
        <taxon>Chordata</taxon>
        <taxon>Tunicata</taxon>
        <taxon>Appendicularia</taxon>
        <taxon>Copelata</taxon>
        <taxon>Oikopleuridae</taxon>
        <taxon>Oikopleura</taxon>
    </lineage>
</organism>
<keyword evidence="5" id="KW-1185">Reference proteome</keyword>
<evidence type="ECO:0000313" key="5">
    <source>
        <dbReference type="Proteomes" id="UP000001307"/>
    </source>
</evidence>
<proteinExistence type="predicted"/>
<dbReference type="EMBL" id="FN653015">
    <property type="protein sequence ID" value="CBY20036.1"/>
    <property type="molecule type" value="Genomic_DNA"/>
</dbReference>
<feature type="chain" id="PRO_5007654003" description="MACPF domain-containing protein" evidence="2">
    <location>
        <begin position="18"/>
        <end position="312"/>
    </location>
</feature>
<protein>
    <recommendedName>
        <fullName evidence="6">MACPF domain-containing protein</fullName>
    </recommendedName>
</protein>
<evidence type="ECO:0008006" key="6">
    <source>
        <dbReference type="Google" id="ProtNLM"/>
    </source>
</evidence>
<evidence type="ECO:0000313" key="4">
    <source>
        <dbReference type="EMBL" id="CBY34945.1"/>
    </source>
</evidence>
<feature type="signal peptide" evidence="2">
    <location>
        <begin position="1"/>
        <end position="17"/>
    </location>
</feature>
<dbReference type="OrthoDB" id="10473924at2759"/>
<feature type="region of interest" description="Disordered" evidence="1">
    <location>
        <begin position="190"/>
        <end position="217"/>
    </location>
</feature>